<sequence length="132" mass="14483">MMPQLQWALACGISSQWSTERATPLLGYSDSPQELRWLSREIATVSPLVYRFEVYCASQSLTSQQEAEACVKFQSRHDQVSIKASFSAKHGLERSLLITSIHTLLTISGQASHANLLLNNPSPCFGAGECAP</sequence>
<reference evidence="1" key="1">
    <citation type="submission" date="2020-01" db="EMBL/GenBank/DDBJ databases">
        <authorList>
            <consortium name="DOE Joint Genome Institute"/>
            <person name="Haridas S."/>
            <person name="Albert R."/>
            <person name="Binder M."/>
            <person name="Bloem J."/>
            <person name="Labutti K."/>
            <person name="Salamov A."/>
            <person name="Andreopoulos B."/>
            <person name="Baker S.E."/>
            <person name="Barry K."/>
            <person name="Bills G."/>
            <person name="Bluhm B.H."/>
            <person name="Cannon C."/>
            <person name="Castanera R."/>
            <person name="Culley D.E."/>
            <person name="Daum C."/>
            <person name="Ezra D."/>
            <person name="Gonzalez J.B."/>
            <person name="Henrissat B."/>
            <person name="Kuo A."/>
            <person name="Liang C."/>
            <person name="Lipzen A."/>
            <person name="Lutzoni F."/>
            <person name="Magnuson J."/>
            <person name="Mondo S."/>
            <person name="Nolan M."/>
            <person name="Ohm R."/>
            <person name="Pangilinan J."/>
            <person name="Park H.-J."/>
            <person name="Ramirez L."/>
            <person name="Alfaro M."/>
            <person name="Sun H."/>
            <person name="Tritt A."/>
            <person name="Yoshinaga Y."/>
            <person name="Zwiers L.-H."/>
            <person name="Turgeon B.G."/>
            <person name="Goodwin S.B."/>
            <person name="Spatafora J.W."/>
            <person name="Crous P.W."/>
            <person name="Grigoriev I.V."/>
        </authorList>
    </citation>
    <scope>NUCLEOTIDE SEQUENCE</scope>
    <source>
        <strain evidence="1">CBS 394.84</strain>
    </source>
</reference>
<name>A0A9P4LDK8_9PLEO</name>
<dbReference type="AlphaFoldDB" id="A0A9P4LDK8"/>
<evidence type="ECO:0000313" key="2">
    <source>
        <dbReference type="Proteomes" id="UP000800039"/>
    </source>
</evidence>
<comment type="caution">
    <text evidence="1">The sequence shown here is derived from an EMBL/GenBank/DDBJ whole genome shotgun (WGS) entry which is preliminary data.</text>
</comment>
<evidence type="ECO:0000313" key="1">
    <source>
        <dbReference type="EMBL" id="KAF1850204.1"/>
    </source>
</evidence>
<organism evidence="1 2">
    <name type="scientific">Cucurbitaria berberidis CBS 394.84</name>
    <dbReference type="NCBI Taxonomy" id="1168544"/>
    <lineage>
        <taxon>Eukaryota</taxon>
        <taxon>Fungi</taxon>
        <taxon>Dikarya</taxon>
        <taxon>Ascomycota</taxon>
        <taxon>Pezizomycotina</taxon>
        <taxon>Dothideomycetes</taxon>
        <taxon>Pleosporomycetidae</taxon>
        <taxon>Pleosporales</taxon>
        <taxon>Pleosporineae</taxon>
        <taxon>Cucurbitariaceae</taxon>
        <taxon>Cucurbitaria</taxon>
    </lineage>
</organism>
<keyword evidence="2" id="KW-1185">Reference proteome</keyword>
<dbReference type="GeneID" id="63843854"/>
<protein>
    <submittedName>
        <fullName evidence="1">Uncharacterized protein</fullName>
    </submittedName>
</protein>
<proteinExistence type="predicted"/>
<dbReference type="Proteomes" id="UP000800039">
    <property type="component" value="Unassembled WGS sequence"/>
</dbReference>
<gene>
    <name evidence="1" type="ORF">K460DRAFT_11801</name>
</gene>
<dbReference type="RefSeq" id="XP_040792767.1">
    <property type="nucleotide sequence ID" value="XM_040926603.1"/>
</dbReference>
<dbReference type="EMBL" id="ML976614">
    <property type="protein sequence ID" value="KAF1850204.1"/>
    <property type="molecule type" value="Genomic_DNA"/>
</dbReference>
<accession>A0A9P4LDK8</accession>